<evidence type="ECO:0000313" key="2">
    <source>
        <dbReference type="EMBL" id="KAL2718634.1"/>
    </source>
</evidence>
<sequence>MHPNNNNNNNNNSNNSNNKIVTRKTQCSRDLLDIFPADLVTPKQTEIVVVLRKEHGFSRRRRPLAGTVSLSQPIIQKASTIVVKLDASMTLPPKRKANKKGHYCILCNLPKSPDVAGDGGRPITSQAGASSPYGTDGNDSVLMTPINPWYSQNYFGWLRMKLKLTPADVGVDAACAQDKSKLREREDEIRVENPTGKVAKAYIRWLEIRHSRGHEGCNTFRTVNLGLAIKPNTLNITARLIRYKDIPTCKKTREIVTLECTAIKKITN</sequence>
<evidence type="ECO:0000256" key="1">
    <source>
        <dbReference type="SAM" id="MobiDB-lite"/>
    </source>
</evidence>
<dbReference type="AlphaFoldDB" id="A0ABD2ADC3"/>
<reference evidence="2 3" key="1">
    <citation type="journal article" date="2024" name="Ann. Entomol. Soc. Am.">
        <title>Genomic analyses of the southern and eastern yellowjacket wasps (Hymenoptera: Vespidae) reveal evolutionary signatures of social life.</title>
        <authorList>
            <person name="Catto M.A."/>
            <person name="Caine P.B."/>
            <person name="Orr S.E."/>
            <person name="Hunt B.G."/>
            <person name="Goodisman M.A.D."/>
        </authorList>
    </citation>
    <scope>NUCLEOTIDE SEQUENCE [LARGE SCALE GENOMIC DNA]</scope>
    <source>
        <strain evidence="2">233</strain>
        <tissue evidence="2">Head and thorax</tissue>
    </source>
</reference>
<evidence type="ECO:0000313" key="3">
    <source>
        <dbReference type="Proteomes" id="UP001607302"/>
    </source>
</evidence>
<dbReference type="EMBL" id="JAUDFV010000152">
    <property type="protein sequence ID" value="KAL2718634.1"/>
    <property type="molecule type" value="Genomic_DNA"/>
</dbReference>
<feature type="region of interest" description="Disordered" evidence="1">
    <location>
        <begin position="116"/>
        <end position="136"/>
    </location>
</feature>
<dbReference type="Proteomes" id="UP001607302">
    <property type="component" value="Unassembled WGS sequence"/>
</dbReference>
<keyword evidence="3" id="KW-1185">Reference proteome</keyword>
<gene>
    <name evidence="2" type="ORF">V1478_012510</name>
</gene>
<name>A0ABD2ADC3_VESSQ</name>
<feature type="compositionally biased region" description="Polar residues" evidence="1">
    <location>
        <begin position="123"/>
        <end position="133"/>
    </location>
</feature>
<comment type="caution">
    <text evidence="2">The sequence shown here is derived from an EMBL/GenBank/DDBJ whole genome shotgun (WGS) entry which is preliminary data.</text>
</comment>
<proteinExistence type="predicted"/>
<organism evidence="2 3">
    <name type="scientific">Vespula squamosa</name>
    <name type="common">Southern yellow jacket</name>
    <name type="synonym">Wasp</name>
    <dbReference type="NCBI Taxonomy" id="30214"/>
    <lineage>
        <taxon>Eukaryota</taxon>
        <taxon>Metazoa</taxon>
        <taxon>Ecdysozoa</taxon>
        <taxon>Arthropoda</taxon>
        <taxon>Hexapoda</taxon>
        <taxon>Insecta</taxon>
        <taxon>Pterygota</taxon>
        <taxon>Neoptera</taxon>
        <taxon>Endopterygota</taxon>
        <taxon>Hymenoptera</taxon>
        <taxon>Apocrita</taxon>
        <taxon>Aculeata</taxon>
        <taxon>Vespoidea</taxon>
        <taxon>Vespidae</taxon>
        <taxon>Vespinae</taxon>
        <taxon>Vespula</taxon>
    </lineage>
</organism>
<protein>
    <submittedName>
        <fullName evidence="2">Uncharacterized protein</fullName>
    </submittedName>
</protein>
<accession>A0ABD2ADC3</accession>